<reference evidence="6" key="1">
    <citation type="journal article" date="2013" name="Environ. Microbiol.">
        <title>Microbiota from the distal guts of lean and obese adolescents exhibit partial functional redundancy besides clear differences in community structure.</title>
        <authorList>
            <person name="Ferrer M."/>
            <person name="Ruiz A."/>
            <person name="Lanza F."/>
            <person name="Haange S.B."/>
            <person name="Oberbach A."/>
            <person name="Till H."/>
            <person name="Bargiela R."/>
            <person name="Campoy C."/>
            <person name="Segura M.T."/>
            <person name="Richter M."/>
            <person name="von Bergen M."/>
            <person name="Seifert J."/>
            <person name="Suarez A."/>
        </authorList>
    </citation>
    <scope>NUCLEOTIDE SEQUENCE</scope>
</reference>
<evidence type="ECO:0000256" key="2">
    <source>
        <dbReference type="ARBA" id="ARBA00022485"/>
    </source>
</evidence>
<keyword evidence="1" id="KW-0813">Transport</keyword>
<dbReference type="InterPro" id="IPR017900">
    <property type="entry name" value="4Fe4S_Fe_S_CS"/>
</dbReference>
<dbReference type="EMBL" id="AJWY01000572">
    <property type="protein sequence ID" value="EKC80987.1"/>
    <property type="molecule type" value="Genomic_DNA"/>
</dbReference>
<dbReference type="SUPFAM" id="SSF54862">
    <property type="entry name" value="4Fe-4S ferredoxins"/>
    <property type="match status" value="1"/>
</dbReference>
<dbReference type="InterPro" id="IPR003741">
    <property type="entry name" value="LUD_dom"/>
</dbReference>
<dbReference type="InterPro" id="IPR037171">
    <property type="entry name" value="NagB/RpiA_transferase-like"/>
</dbReference>
<feature type="domain" description="4Fe-4S ferredoxin-type" evidence="5">
    <location>
        <begin position="293"/>
        <end position="314"/>
    </location>
</feature>
<keyword evidence="2" id="KW-0408">Iron</keyword>
<dbReference type="InterPro" id="IPR004452">
    <property type="entry name" value="LutB/LldF"/>
</dbReference>
<keyword evidence="2" id="KW-0479">Metal-binding</keyword>
<dbReference type="PROSITE" id="PS51379">
    <property type="entry name" value="4FE4S_FER_2"/>
    <property type="match status" value="1"/>
</dbReference>
<keyword evidence="2" id="KW-0411">Iron-sulfur</keyword>
<dbReference type="InterPro" id="IPR017896">
    <property type="entry name" value="4Fe4S_Fe-S-bd"/>
</dbReference>
<dbReference type="Gene3D" id="1.10.1060.10">
    <property type="entry name" value="Alpha-helical ferredoxin"/>
    <property type="match status" value="1"/>
</dbReference>
<dbReference type="GO" id="GO:0006089">
    <property type="term" value="P:lactate metabolic process"/>
    <property type="evidence" value="ECO:0007669"/>
    <property type="project" value="InterPro"/>
</dbReference>
<evidence type="ECO:0000256" key="3">
    <source>
        <dbReference type="ARBA" id="ARBA00022737"/>
    </source>
</evidence>
<dbReference type="Gene3D" id="3.40.50.10420">
    <property type="entry name" value="NagB/RpiA/CoA transferase-like"/>
    <property type="match status" value="1"/>
</dbReference>
<dbReference type="Pfam" id="PF02589">
    <property type="entry name" value="LUD_dom"/>
    <property type="match status" value="1"/>
</dbReference>
<comment type="caution">
    <text evidence="6">The sequence shown here is derived from an EMBL/GenBank/DDBJ whole genome shotgun (WGS) entry which is preliminary data.</text>
</comment>
<gene>
    <name evidence="6" type="ORF">LEA_00810</name>
</gene>
<dbReference type="PROSITE" id="PS00198">
    <property type="entry name" value="4FE4S_FER_1"/>
    <property type="match status" value="2"/>
</dbReference>
<accession>K1U6V5</accession>
<evidence type="ECO:0000256" key="1">
    <source>
        <dbReference type="ARBA" id="ARBA00022448"/>
    </source>
</evidence>
<keyword evidence="4" id="KW-0249">Electron transport</keyword>
<sequence>MSSHSKAAKRFVADAERMAWHDKALYAVREKRDRMMESVPEWEELRRLSSEIKRHTLSRLGHYLCEFERNATANGMQVHWAQDAAEMNTIVWDLVRRHGGHNLIKSKSMLSEECGLTPFLRERGIDAVESDLGERIMQLLRQPPSHIVLPAIGVRREEVGALFEREMGTEPGNSDPTYLTHAARKALRPKFLGADIAMTGVNFAVASTGALAVCTNEGNADLGTSFPDLHIAIMGLEKVIPDMRALGVFTRLLARSGTGQPVTTYTSLYRRPAPGKEIHVILVDNGRSEWLADAEHRNMLKCLRCGACMNTCPVYRRSGGYSYSYFIPGPLGINLGMLRSPKAHHGNVSACSLCYSCSGVCPAKIDLGEQIYKWRQQLDALHLADPKKKAAVKGMDAAMASPKRFYGAIALARTAEKLPRPLLENGLNPWSAPGRALPRFARESFNARWKREGCTPSAKTKDDE</sequence>
<keyword evidence="3" id="KW-0677">Repeat</keyword>
<organism evidence="6">
    <name type="scientific">human gut metagenome</name>
    <dbReference type="NCBI Taxonomy" id="408170"/>
    <lineage>
        <taxon>unclassified sequences</taxon>
        <taxon>metagenomes</taxon>
        <taxon>organismal metagenomes</taxon>
    </lineage>
</organism>
<dbReference type="InterPro" id="IPR024185">
    <property type="entry name" value="FTHF_cligase-like_sf"/>
</dbReference>
<name>K1U6V5_9ZZZZ</name>
<keyword evidence="2" id="KW-0004">4Fe-4S</keyword>
<dbReference type="InterPro" id="IPR009051">
    <property type="entry name" value="Helical_ferredxn"/>
</dbReference>
<protein>
    <submittedName>
        <fullName evidence="6">Iron-sulfur cluster-binding protein</fullName>
    </submittedName>
</protein>
<evidence type="ECO:0000313" key="6">
    <source>
        <dbReference type="EMBL" id="EKC80987.1"/>
    </source>
</evidence>
<dbReference type="SUPFAM" id="SSF100950">
    <property type="entry name" value="NagB/RpiA/CoA transferase-like"/>
    <property type="match status" value="1"/>
</dbReference>
<evidence type="ECO:0000256" key="4">
    <source>
        <dbReference type="ARBA" id="ARBA00022982"/>
    </source>
</evidence>
<proteinExistence type="predicted"/>
<dbReference type="PANTHER" id="PTHR47153:SF2">
    <property type="entry name" value="LACTATE UTILIZATION PROTEIN B"/>
    <property type="match status" value="1"/>
</dbReference>
<dbReference type="GO" id="GO:0051539">
    <property type="term" value="F:4 iron, 4 sulfur cluster binding"/>
    <property type="evidence" value="ECO:0007669"/>
    <property type="project" value="UniProtKB-KW"/>
</dbReference>
<dbReference type="AlphaFoldDB" id="K1U6V5"/>
<dbReference type="Pfam" id="PF13183">
    <property type="entry name" value="Fer4_8"/>
    <property type="match status" value="1"/>
</dbReference>
<dbReference type="PANTHER" id="PTHR47153">
    <property type="entry name" value="LACTATE UTILIZATION PROTEIN B"/>
    <property type="match status" value="1"/>
</dbReference>
<evidence type="ECO:0000259" key="5">
    <source>
        <dbReference type="PROSITE" id="PS51379"/>
    </source>
</evidence>